<feature type="signal peptide" evidence="2">
    <location>
        <begin position="1"/>
        <end position="19"/>
    </location>
</feature>
<accession>A0AA43QZK3</accession>
<gene>
    <name evidence="3" type="ORF">OHK93_004947</name>
</gene>
<evidence type="ECO:0000256" key="1">
    <source>
        <dbReference type="SAM" id="MobiDB-lite"/>
    </source>
</evidence>
<dbReference type="AlphaFoldDB" id="A0AA43QZK3"/>
<feature type="region of interest" description="Disordered" evidence="1">
    <location>
        <begin position="232"/>
        <end position="286"/>
    </location>
</feature>
<feature type="compositionally biased region" description="Acidic residues" evidence="1">
    <location>
        <begin position="275"/>
        <end position="286"/>
    </location>
</feature>
<keyword evidence="4" id="KW-1185">Reference proteome</keyword>
<comment type="caution">
    <text evidence="3">The sequence shown here is derived from an EMBL/GenBank/DDBJ whole genome shotgun (WGS) entry which is preliminary data.</text>
</comment>
<keyword evidence="2" id="KW-0732">Signal</keyword>
<organism evidence="3 4">
    <name type="scientific">Ramalina farinacea</name>
    <dbReference type="NCBI Taxonomy" id="258253"/>
    <lineage>
        <taxon>Eukaryota</taxon>
        <taxon>Fungi</taxon>
        <taxon>Dikarya</taxon>
        <taxon>Ascomycota</taxon>
        <taxon>Pezizomycotina</taxon>
        <taxon>Lecanoromycetes</taxon>
        <taxon>OSLEUM clade</taxon>
        <taxon>Lecanoromycetidae</taxon>
        <taxon>Lecanorales</taxon>
        <taxon>Lecanorineae</taxon>
        <taxon>Ramalinaceae</taxon>
        <taxon>Ramalina</taxon>
    </lineage>
</organism>
<sequence length="286" mass="31105">MLAHVFPLLLLTFTTSTSGIRIARVMPTPSDNPALMHRHDAYINQKVYNDPHNILNHDAWYLRHAQVDQTLIDPLVPANETRAIEVFGTPAPSSQNTTRVFASSLSSPKASATMKTAASSTTEASNMIDSIKAIGMTKALATLDTNEGSWDVETDEACIAALQASQAAAASSSGMAACYNVKSLNGTTGSFEAELRLYQLSEPSAQWDQGQSEGLNLGLNYARATVKENTARKDKRAIVDRQPTKASEMEKQNVNARSPRLKPRQLETLELQGQVDDDAVPELEDM</sequence>
<reference evidence="3" key="1">
    <citation type="journal article" date="2023" name="Genome Biol. Evol.">
        <title>First Whole Genome Sequence and Flow Cytometry Genome Size Data for the Lichen-Forming Fungus Ramalina farinacea (Ascomycota).</title>
        <authorList>
            <person name="Llewellyn T."/>
            <person name="Mian S."/>
            <person name="Hill R."/>
            <person name="Leitch I.J."/>
            <person name="Gaya E."/>
        </authorList>
    </citation>
    <scope>NUCLEOTIDE SEQUENCE</scope>
    <source>
        <strain evidence="3">LIQ254RAFAR</strain>
    </source>
</reference>
<evidence type="ECO:0000313" key="3">
    <source>
        <dbReference type="EMBL" id="MDI1493160.1"/>
    </source>
</evidence>
<name>A0AA43QZK3_9LECA</name>
<evidence type="ECO:0000313" key="4">
    <source>
        <dbReference type="Proteomes" id="UP001161017"/>
    </source>
</evidence>
<dbReference type="Proteomes" id="UP001161017">
    <property type="component" value="Unassembled WGS sequence"/>
</dbReference>
<feature type="compositionally biased region" description="Basic and acidic residues" evidence="1">
    <location>
        <begin position="232"/>
        <end position="251"/>
    </location>
</feature>
<proteinExistence type="predicted"/>
<feature type="chain" id="PRO_5041372724" evidence="2">
    <location>
        <begin position="20"/>
        <end position="286"/>
    </location>
</feature>
<protein>
    <submittedName>
        <fullName evidence="3">Uncharacterized protein</fullName>
    </submittedName>
</protein>
<evidence type="ECO:0000256" key="2">
    <source>
        <dbReference type="SAM" id="SignalP"/>
    </source>
</evidence>
<dbReference type="EMBL" id="JAPUFD010000023">
    <property type="protein sequence ID" value="MDI1493160.1"/>
    <property type="molecule type" value="Genomic_DNA"/>
</dbReference>